<dbReference type="EMBL" id="FOPP01000003">
    <property type="protein sequence ID" value="SFG88020.1"/>
    <property type="molecule type" value="Genomic_DNA"/>
</dbReference>
<gene>
    <name evidence="1" type="ORF">SAMN04489864_10312</name>
</gene>
<accession>A0A1I2VFR7</accession>
<name>A0A1I2VFR7_9SPHI</name>
<dbReference type="STRING" id="414048.SAMN04489864_10312"/>
<dbReference type="RefSeq" id="WP_090992545.1">
    <property type="nucleotide sequence ID" value="NZ_FOPP01000003.1"/>
</dbReference>
<dbReference type="AlphaFoldDB" id="A0A1I2VFR7"/>
<dbReference type="OrthoDB" id="678846at2"/>
<keyword evidence="2" id="KW-1185">Reference proteome</keyword>
<evidence type="ECO:0000313" key="1">
    <source>
        <dbReference type="EMBL" id="SFG88020.1"/>
    </source>
</evidence>
<evidence type="ECO:0008006" key="3">
    <source>
        <dbReference type="Google" id="ProtNLM"/>
    </source>
</evidence>
<proteinExistence type="predicted"/>
<dbReference type="Proteomes" id="UP000199666">
    <property type="component" value="Unassembled WGS sequence"/>
</dbReference>
<protein>
    <recommendedName>
        <fullName evidence="3">Mobilisation protein (MobC)</fullName>
    </recommendedName>
</protein>
<sequence>MSRRKLANSEDLLSHNIIIRVPEKLFKKLEKLRRETRSPSIAEVCRKILTNQKIKLYQEDASMNPTMEELAMIRKELKSIGININQVTRSFNGSKAQNERSYLALQTADLYKHVDGKVDRLLVIVAQLAEKWLQK</sequence>
<evidence type="ECO:0000313" key="2">
    <source>
        <dbReference type="Proteomes" id="UP000199666"/>
    </source>
</evidence>
<reference evidence="1 2" key="1">
    <citation type="submission" date="2016-10" db="EMBL/GenBank/DDBJ databases">
        <authorList>
            <person name="de Groot N.N."/>
        </authorList>
    </citation>
    <scope>NUCLEOTIDE SEQUENCE [LARGE SCALE GENOMIC DNA]</scope>
    <source>
        <strain evidence="1 2">DSM 18684</strain>
    </source>
</reference>
<organism evidence="1 2">
    <name type="scientific">Pedobacter insulae</name>
    <dbReference type="NCBI Taxonomy" id="414048"/>
    <lineage>
        <taxon>Bacteria</taxon>
        <taxon>Pseudomonadati</taxon>
        <taxon>Bacteroidota</taxon>
        <taxon>Sphingobacteriia</taxon>
        <taxon>Sphingobacteriales</taxon>
        <taxon>Sphingobacteriaceae</taxon>
        <taxon>Pedobacter</taxon>
    </lineage>
</organism>